<evidence type="ECO:0000313" key="3">
    <source>
        <dbReference type="Proteomes" id="UP000439123"/>
    </source>
</evidence>
<name>A0A653KUW2_AERVE</name>
<dbReference type="AlphaFoldDB" id="A0A653KUW2"/>
<organism evidence="2 3">
    <name type="scientific">Aeromonas veronii</name>
    <dbReference type="NCBI Taxonomy" id="654"/>
    <lineage>
        <taxon>Bacteria</taxon>
        <taxon>Pseudomonadati</taxon>
        <taxon>Pseudomonadota</taxon>
        <taxon>Gammaproteobacteria</taxon>
        <taxon>Aeromonadales</taxon>
        <taxon>Aeromonadaceae</taxon>
        <taxon>Aeromonas</taxon>
    </lineage>
</organism>
<reference evidence="2 3" key="1">
    <citation type="submission" date="2019-10" db="EMBL/GenBank/DDBJ databases">
        <authorList>
            <person name="Karimi E."/>
        </authorList>
    </citation>
    <scope>NUCLEOTIDE SEQUENCE [LARGE SCALE GENOMIC DNA]</scope>
    <source>
        <strain evidence="2">Aeromonas sp. 8C</strain>
    </source>
</reference>
<dbReference type="EMBL" id="CABWLC010000006">
    <property type="protein sequence ID" value="VXA82574.1"/>
    <property type="molecule type" value="Genomic_DNA"/>
</dbReference>
<sequence length="81" mass="8731">MTTVRQLGQEKAGAAAQIQPAHRQISANRPARHPFQQRLTHLLLKAGMGIVMTSGGAETASKLRLVDRLKTLSHGEPPQAV</sequence>
<evidence type="ECO:0000256" key="1">
    <source>
        <dbReference type="SAM" id="MobiDB-lite"/>
    </source>
</evidence>
<accession>A0A653KUW2</accession>
<protein>
    <submittedName>
        <fullName evidence="2">Uncharacterized protein</fullName>
    </submittedName>
</protein>
<evidence type="ECO:0000313" key="2">
    <source>
        <dbReference type="EMBL" id="VXA82574.1"/>
    </source>
</evidence>
<dbReference type="Proteomes" id="UP000439123">
    <property type="component" value="Unassembled WGS sequence"/>
</dbReference>
<feature type="region of interest" description="Disordered" evidence="1">
    <location>
        <begin position="1"/>
        <end position="31"/>
    </location>
</feature>
<gene>
    <name evidence="2" type="ORF">AERO8C_140092</name>
</gene>
<proteinExistence type="predicted"/>